<dbReference type="InterPro" id="IPR020615">
    <property type="entry name" value="Thiolase_acyl_enz_int_AS"/>
</dbReference>
<evidence type="ECO:0000256" key="2">
    <source>
        <dbReference type="ARBA" id="ARBA00004872"/>
    </source>
</evidence>
<dbReference type="PANTHER" id="PTHR43853">
    <property type="entry name" value="3-KETOACYL-COA THIOLASE, PEROXISOMAL"/>
    <property type="match status" value="1"/>
</dbReference>
<dbReference type="CDD" id="cd00751">
    <property type="entry name" value="thiolase"/>
    <property type="match status" value="1"/>
</dbReference>
<evidence type="ECO:0000313" key="9">
    <source>
        <dbReference type="Proteomes" id="UP000664521"/>
    </source>
</evidence>
<evidence type="ECO:0000313" key="8">
    <source>
        <dbReference type="EMBL" id="CAF9937315.1"/>
    </source>
</evidence>
<evidence type="ECO:0000256" key="3">
    <source>
        <dbReference type="ARBA" id="ARBA00022679"/>
    </source>
</evidence>
<dbReference type="AlphaFoldDB" id="A0A8H3IX39"/>
<gene>
    <name evidence="8" type="ORF">HETSPECPRED_000492</name>
</gene>
<accession>A0A8H3IX39</accession>
<name>A0A8H3IX39_9LECA</name>
<dbReference type="OrthoDB" id="5404651at2759"/>
<dbReference type="GO" id="GO:0006635">
    <property type="term" value="P:fatty acid beta-oxidation"/>
    <property type="evidence" value="ECO:0007669"/>
    <property type="project" value="TreeGrafter"/>
</dbReference>
<evidence type="ECO:0000256" key="1">
    <source>
        <dbReference type="ARBA" id="ARBA00001958"/>
    </source>
</evidence>
<keyword evidence="9" id="KW-1185">Reference proteome</keyword>
<evidence type="ECO:0000256" key="6">
    <source>
        <dbReference type="SAM" id="MobiDB-lite"/>
    </source>
</evidence>
<dbReference type="PROSITE" id="PS00098">
    <property type="entry name" value="THIOLASE_1"/>
    <property type="match status" value="1"/>
</dbReference>
<dbReference type="EMBL" id="CAJPDS010000100">
    <property type="protein sequence ID" value="CAF9937315.1"/>
    <property type="molecule type" value="Genomic_DNA"/>
</dbReference>
<comment type="caution">
    <text evidence="8">The sequence shown here is derived from an EMBL/GenBank/DDBJ whole genome shotgun (WGS) entry which is preliminary data.</text>
</comment>
<feature type="domain" description="Thiolase N-terminal" evidence="7">
    <location>
        <begin position="31"/>
        <end position="276"/>
    </location>
</feature>
<reference evidence="8" key="1">
    <citation type="submission" date="2021-03" db="EMBL/GenBank/DDBJ databases">
        <authorList>
            <person name="Tagirdzhanova G."/>
        </authorList>
    </citation>
    <scope>NUCLEOTIDE SEQUENCE</scope>
</reference>
<evidence type="ECO:0000256" key="5">
    <source>
        <dbReference type="ARBA" id="ARBA00047605"/>
    </source>
</evidence>
<feature type="region of interest" description="Disordered" evidence="6">
    <location>
        <begin position="254"/>
        <end position="288"/>
    </location>
</feature>
<dbReference type="GO" id="GO:0010124">
    <property type="term" value="P:phenylacetate catabolic process"/>
    <property type="evidence" value="ECO:0007669"/>
    <property type="project" value="TreeGrafter"/>
</dbReference>
<evidence type="ECO:0000256" key="4">
    <source>
        <dbReference type="ARBA" id="ARBA00022958"/>
    </source>
</evidence>
<organism evidence="8 9">
    <name type="scientific">Heterodermia speciosa</name>
    <dbReference type="NCBI Taxonomy" id="116794"/>
    <lineage>
        <taxon>Eukaryota</taxon>
        <taxon>Fungi</taxon>
        <taxon>Dikarya</taxon>
        <taxon>Ascomycota</taxon>
        <taxon>Pezizomycotina</taxon>
        <taxon>Lecanoromycetes</taxon>
        <taxon>OSLEUM clade</taxon>
        <taxon>Lecanoromycetidae</taxon>
        <taxon>Caliciales</taxon>
        <taxon>Physciaceae</taxon>
        <taxon>Heterodermia</taxon>
    </lineage>
</organism>
<evidence type="ECO:0000259" key="7">
    <source>
        <dbReference type="Pfam" id="PF00108"/>
    </source>
</evidence>
<dbReference type="SUPFAM" id="SSF53901">
    <property type="entry name" value="Thiolase-like"/>
    <property type="match status" value="1"/>
</dbReference>
<comment type="pathway">
    <text evidence="2">Lipid metabolism; fatty acid metabolism.</text>
</comment>
<proteinExistence type="predicted"/>
<dbReference type="PANTHER" id="PTHR43853:SF10">
    <property type="entry name" value="ACETYL-COA C-ACETYLTRANSFERASE"/>
    <property type="match status" value="1"/>
</dbReference>
<dbReference type="Proteomes" id="UP000664521">
    <property type="component" value="Unassembled WGS sequence"/>
</dbReference>
<dbReference type="InterPro" id="IPR016039">
    <property type="entry name" value="Thiolase-like"/>
</dbReference>
<dbReference type="GO" id="GO:0003988">
    <property type="term" value="F:acetyl-CoA C-acyltransferase activity"/>
    <property type="evidence" value="ECO:0007669"/>
    <property type="project" value="UniProtKB-EC"/>
</dbReference>
<dbReference type="Pfam" id="PF00108">
    <property type="entry name" value="Thiolase_N"/>
    <property type="match status" value="1"/>
</dbReference>
<dbReference type="InterPro" id="IPR050215">
    <property type="entry name" value="Thiolase-like_sf_Thiolase"/>
</dbReference>
<keyword evidence="3" id="KW-0808">Transferase</keyword>
<sequence>MAAERLNSILNHLTPSKSGLSAVTQQNPDDVVITLAIRTPLTKGFKGGFKDTPLDYIIYSLLKEVVSKSKIDPQLVEDVCLGNVSEPKAAYIIRAASLAAGFPNTTAASCVNRFCSSGLKAVQDIANQISTGSIECGLAIGAELMSSGGDRLAKPFHEKILETQEAADCMQPMGQTSENVGKDFDISREAQDRFAAESFRRAEVAQKAGWFDDEIVPIKTRVKDPKSGEEKEVILTRDEGPRWGTTFESLSKVRPAFPDYGDRSTGGNSSQVTDGGKPSLSSLREAFK</sequence>
<comment type="catalytic activity">
    <reaction evidence="5">
        <text>an acyl-CoA + acetyl-CoA = a 3-oxoacyl-CoA + CoA</text>
        <dbReference type="Rhea" id="RHEA:21564"/>
        <dbReference type="ChEBI" id="CHEBI:57287"/>
        <dbReference type="ChEBI" id="CHEBI:57288"/>
        <dbReference type="ChEBI" id="CHEBI:58342"/>
        <dbReference type="ChEBI" id="CHEBI:90726"/>
        <dbReference type="EC" id="2.3.1.16"/>
    </reaction>
</comment>
<dbReference type="GO" id="GO:0005777">
    <property type="term" value="C:peroxisome"/>
    <property type="evidence" value="ECO:0007669"/>
    <property type="project" value="TreeGrafter"/>
</dbReference>
<dbReference type="InterPro" id="IPR002155">
    <property type="entry name" value="Thiolase"/>
</dbReference>
<dbReference type="Gene3D" id="3.40.47.10">
    <property type="match status" value="2"/>
</dbReference>
<protein>
    <recommendedName>
        <fullName evidence="7">Thiolase N-terminal domain-containing protein</fullName>
    </recommendedName>
</protein>
<dbReference type="InterPro" id="IPR020616">
    <property type="entry name" value="Thiolase_N"/>
</dbReference>
<keyword evidence="4" id="KW-0630">Potassium</keyword>
<comment type="cofactor">
    <cofactor evidence="1">
        <name>K(+)</name>
        <dbReference type="ChEBI" id="CHEBI:29103"/>
    </cofactor>
</comment>